<dbReference type="AlphaFoldDB" id="A0A9E2L122"/>
<organism evidence="5 6">
    <name type="scientific">Candidatus Treponema excrementipullorum</name>
    <dbReference type="NCBI Taxonomy" id="2838768"/>
    <lineage>
        <taxon>Bacteria</taxon>
        <taxon>Pseudomonadati</taxon>
        <taxon>Spirochaetota</taxon>
        <taxon>Spirochaetia</taxon>
        <taxon>Spirochaetales</taxon>
        <taxon>Treponemataceae</taxon>
        <taxon>Treponema</taxon>
    </lineage>
</organism>
<evidence type="ECO:0000313" key="6">
    <source>
        <dbReference type="Proteomes" id="UP000823914"/>
    </source>
</evidence>
<dbReference type="Proteomes" id="UP000823914">
    <property type="component" value="Unassembled WGS sequence"/>
</dbReference>
<proteinExistence type="inferred from homology"/>
<dbReference type="Pfam" id="PF13302">
    <property type="entry name" value="Acetyltransf_3"/>
    <property type="match status" value="1"/>
</dbReference>
<dbReference type="PANTHER" id="PTHR43792:SF8">
    <property type="entry name" value="[RIBOSOMAL PROTEIN US5]-ALANINE N-ACETYLTRANSFERASE"/>
    <property type="match status" value="1"/>
</dbReference>
<keyword evidence="2" id="KW-0012">Acyltransferase</keyword>
<name>A0A9E2L122_9SPIR</name>
<protein>
    <submittedName>
        <fullName evidence="5">GNAT family N-acetyltransferase</fullName>
    </submittedName>
</protein>
<dbReference type="SUPFAM" id="SSF55729">
    <property type="entry name" value="Acyl-CoA N-acyltransferases (Nat)"/>
    <property type="match status" value="1"/>
</dbReference>
<dbReference type="PANTHER" id="PTHR43792">
    <property type="entry name" value="GNAT FAMILY, PUTATIVE (AFU_ORTHOLOGUE AFUA_3G00765)-RELATED-RELATED"/>
    <property type="match status" value="1"/>
</dbReference>
<keyword evidence="1" id="KW-0808">Transferase</keyword>
<reference evidence="5" key="1">
    <citation type="journal article" date="2021" name="PeerJ">
        <title>Extensive microbial diversity within the chicken gut microbiome revealed by metagenomics and culture.</title>
        <authorList>
            <person name="Gilroy R."/>
            <person name="Ravi A."/>
            <person name="Getino M."/>
            <person name="Pursley I."/>
            <person name="Horton D.L."/>
            <person name="Alikhan N.F."/>
            <person name="Baker D."/>
            <person name="Gharbi K."/>
            <person name="Hall N."/>
            <person name="Watson M."/>
            <person name="Adriaenssens E.M."/>
            <person name="Foster-Nyarko E."/>
            <person name="Jarju S."/>
            <person name="Secka A."/>
            <person name="Antonio M."/>
            <person name="Oren A."/>
            <person name="Chaudhuri R.R."/>
            <person name="La Ragione R."/>
            <person name="Hildebrand F."/>
            <person name="Pallen M.J."/>
        </authorList>
    </citation>
    <scope>NUCLEOTIDE SEQUENCE</scope>
    <source>
        <strain evidence="5">Gambia15-2214</strain>
    </source>
</reference>
<dbReference type="GO" id="GO:0016747">
    <property type="term" value="F:acyltransferase activity, transferring groups other than amino-acyl groups"/>
    <property type="evidence" value="ECO:0007669"/>
    <property type="project" value="InterPro"/>
</dbReference>
<dbReference type="InterPro" id="IPR051531">
    <property type="entry name" value="N-acetyltransferase"/>
</dbReference>
<accession>A0A9E2L122</accession>
<dbReference type="InterPro" id="IPR000182">
    <property type="entry name" value="GNAT_dom"/>
</dbReference>
<evidence type="ECO:0000256" key="1">
    <source>
        <dbReference type="ARBA" id="ARBA00022679"/>
    </source>
</evidence>
<comment type="caution">
    <text evidence="5">The sequence shown here is derived from an EMBL/GenBank/DDBJ whole genome shotgun (WGS) entry which is preliminary data.</text>
</comment>
<dbReference type="EMBL" id="JAHLFV010000057">
    <property type="protein sequence ID" value="MBU3849404.1"/>
    <property type="molecule type" value="Genomic_DNA"/>
</dbReference>
<evidence type="ECO:0000256" key="3">
    <source>
        <dbReference type="ARBA" id="ARBA00038502"/>
    </source>
</evidence>
<reference evidence="5" key="2">
    <citation type="submission" date="2021-04" db="EMBL/GenBank/DDBJ databases">
        <authorList>
            <person name="Gilroy R."/>
        </authorList>
    </citation>
    <scope>NUCLEOTIDE SEQUENCE</scope>
    <source>
        <strain evidence="5">Gambia15-2214</strain>
    </source>
</reference>
<evidence type="ECO:0000259" key="4">
    <source>
        <dbReference type="PROSITE" id="PS51186"/>
    </source>
</evidence>
<comment type="similarity">
    <text evidence="3">Belongs to the acetyltransferase family. RimJ subfamily.</text>
</comment>
<evidence type="ECO:0000256" key="2">
    <source>
        <dbReference type="ARBA" id="ARBA00023315"/>
    </source>
</evidence>
<dbReference type="Gene3D" id="3.40.630.30">
    <property type="match status" value="1"/>
</dbReference>
<feature type="domain" description="N-acetyltransferase" evidence="4">
    <location>
        <begin position="15"/>
        <end position="163"/>
    </location>
</feature>
<dbReference type="PROSITE" id="PS51186">
    <property type="entry name" value="GNAT"/>
    <property type="match status" value="1"/>
</dbReference>
<sequence length="166" mass="19177">MNIELKNWSSEDKQSLIKICNAIDRTYLSDRIPDPYTAESADWWLDMVNKSEEKDGIFRKIVVDNEVVGNISVEQKGDVYRQDAEIGYFLLPEKYSQGIMTEAVRQICKIAFERLNIIRITGSVYEPNWASRKVLEKNNFVLEGLMKKAVVKNGNIYDLCIYGKVK</sequence>
<gene>
    <name evidence="5" type="ORF">IAA16_02430</name>
</gene>
<dbReference type="InterPro" id="IPR016181">
    <property type="entry name" value="Acyl_CoA_acyltransferase"/>
</dbReference>
<evidence type="ECO:0000313" key="5">
    <source>
        <dbReference type="EMBL" id="MBU3849404.1"/>
    </source>
</evidence>